<dbReference type="SMART" id="SM00906">
    <property type="entry name" value="Fungal_trans"/>
    <property type="match status" value="1"/>
</dbReference>
<evidence type="ECO:0000256" key="3">
    <source>
        <dbReference type="ARBA" id="ARBA00022833"/>
    </source>
</evidence>
<dbReference type="GO" id="GO:0005634">
    <property type="term" value="C:nucleus"/>
    <property type="evidence" value="ECO:0007669"/>
    <property type="project" value="UniProtKB-SubCell"/>
</dbReference>
<dbReference type="PANTHER" id="PTHR31313">
    <property type="entry name" value="TY1 ENHANCER ACTIVATOR"/>
    <property type="match status" value="1"/>
</dbReference>
<evidence type="ECO:0000256" key="7">
    <source>
        <dbReference type="ARBA" id="ARBA00023242"/>
    </source>
</evidence>
<proteinExistence type="predicted"/>
<evidence type="ECO:0000256" key="6">
    <source>
        <dbReference type="ARBA" id="ARBA00023163"/>
    </source>
</evidence>
<dbReference type="CDD" id="cd00067">
    <property type="entry name" value="GAL4"/>
    <property type="match status" value="1"/>
</dbReference>
<dbReference type="Proteomes" id="UP000249497">
    <property type="component" value="Unassembled WGS sequence"/>
</dbReference>
<dbReference type="InterPro" id="IPR051615">
    <property type="entry name" value="Transcr_Regulatory_Elem"/>
</dbReference>
<feature type="region of interest" description="Disordered" evidence="8">
    <location>
        <begin position="1"/>
        <end position="20"/>
    </location>
</feature>
<keyword evidence="3" id="KW-0862">Zinc</keyword>
<dbReference type="GeneID" id="37173037"/>
<dbReference type="Pfam" id="PF04082">
    <property type="entry name" value="Fungal_trans"/>
    <property type="match status" value="1"/>
</dbReference>
<dbReference type="AlphaFoldDB" id="A0A8T8WL71"/>
<protein>
    <recommendedName>
        <fullName evidence="9">Zn(2)-C6 fungal-type domain-containing protein</fullName>
    </recommendedName>
</protein>
<evidence type="ECO:0000256" key="4">
    <source>
        <dbReference type="ARBA" id="ARBA00023015"/>
    </source>
</evidence>
<dbReference type="Pfam" id="PF00172">
    <property type="entry name" value="Zn_clus"/>
    <property type="match status" value="1"/>
</dbReference>
<dbReference type="OrthoDB" id="2154091at2759"/>
<evidence type="ECO:0000256" key="5">
    <source>
        <dbReference type="ARBA" id="ARBA00023125"/>
    </source>
</evidence>
<feature type="domain" description="Zn(2)-C6 fungal-type" evidence="9">
    <location>
        <begin position="23"/>
        <end position="53"/>
    </location>
</feature>
<organism evidence="10 11">
    <name type="scientific">Aspergillus japonicus CBS 114.51</name>
    <dbReference type="NCBI Taxonomy" id="1448312"/>
    <lineage>
        <taxon>Eukaryota</taxon>
        <taxon>Fungi</taxon>
        <taxon>Dikarya</taxon>
        <taxon>Ascomycota</taxon>
        <taxon>Pezizomycotina</taxon>
        <taxon>Eurotiomycetes</taxon>
        <taxon>Eurotiomycetidae</taxon>
        <taxon>Eurotiales</taxon>
        <taxon>Aspergillaceae</taxon>
        <taxon>Aspergillus</taxon>
        <taxon>Aspergillus subgen. Circumdati</taxon>
    </lineage>
</organism>
<feature type="compositionally biased region" description="Polar residues" evidence="8">
    <location>
        <begin position="103"/>
        <end position="120"/>
    </location>
</feature>
<dbReference type="GO" id="GO:0009893">
    <property type="term" value="P:positive regulation of metabolic process"/>
    <property type="evidence" value="ECO:0007669"/>
    <property type="project" value="UniProtKB-ARBA"/>
</dbReference>
<dbReference type="GO" id="GO:0006351">
    <property type="term" value="P:DNA-templated transcription"/>
    <property type="evidence" value="ECO:0007669"/>
    <property type="project" value="InterPro"/>
</dbReference>
<dbReference type="SUPFAM" id="SSF57701">
    <property type="entry name" value="Zn2/Cys6 DNA-binding domain"/>
    <property type="match status" value="1"/>
</dbReference>
<keyword evidence="4" id="KW-0805">Transcription regulation</keyword>
<dbReference type="InterPro" id="IPR001138">
    <property type="entry name" value="Zn2Cys6_DnaBD"/>
</dbReference>
<dbReference type="CDD" id="cd12148">
    <property type="entry name" value="fungal_TF_MHR"/>
    <property type="match status" value="1"/>
</dbReference>
<dbReference type="EMBL" id="KZ824866">
    <property type="protein sequence ID" value="RAH76517.1"/>
    <property type="molecule type" value="Genomic_DNA"/>
</dbReference>
<dbReference type="PANTHER" id="PTHR31313:SF86">
    <property type="entry name" value="ZN(2)-C6 FUNGAL-TYPE DOMAIN-CONTAINING PROTEIN"/>
    <property type="match status" value="1"/>
</dbReference>
<keyword evidence="7" id="KW-0539">Nucleus</keyword>
<dbReference type="PROSITE" id="PS50048">
    <property type="entry name" value="ZN2_CY6_FUNGAL_2"/>
    <property type="match status" value="1"/>
</dbReference>
<evidence type="ECO:0000313" key="10">
    <source>
        <dbReference type="EMBL" id="RAH76517.1"/>
    </source>
</evidence>
<dbReference type="SMART" id="SM00066">
    <property type="entry name" value="GAL4"/>
    <property type="match status" value="1"/>
</dbReference>
<dbReference type="InterPro" id="IPR007219">
    <property type="entry name" value="XnlR_reg_dom"/>
</dbReference>
<dbReference type="Gene3D" id="4.10.240.10">
    <property type="entry name" value="Zn(2)-C6 fungal-type DNA-binding domain"/>
    <property type="match status" value="1"/>
</dbReference>
<evidence type="ECO:0000256" key="8">
    <source>
        <dbReference type="SAM" id="MobiDB-lite"/>
    </source>
</evidence>
<dbReference type="PROSITE" id="PS00463">
    <property type="entry name" value="ZN2_CY6_FUNGAL_1"/>
    <property type="match status" value="1"/>
</dbReference>
<dbReference type="InterPro" id="IPR036864">
    <property type="entry name" value="Zn2-C6_fun-type_DNA-bd_sf"/>
</dbReference>
<evidence type="ECO:0000256" key="2">
    <source>
        <dbReference type="ARBA" id="ARBA00022723"/>
    </source>
</evidence>
<keyword evidence="2" id="KW-0479">Metal-binding</keyword>
<feature type="region of interest" description="Disordered" evidence="8">
    <location>
        <begin position="99"/>
        <end position="125"/>
    </location>
</feature>
<evidence type="ECO:0000256" key="1">
    <source>
        <dbReference type="ARBA" id="ARBA00004123"/>
    </source>
</evidence>
<accession>A0A8T8WL71</accession>
<keyword evidence="5" id="KW-0238">DNA-binding</keyword>
<dbReference type="GO" id="GO:0000981">
    <property type="term" value="F:DNA-binding transcription factor activity, RNA polymerase II-specific"/>
    <property type="evidence" value="ECO:0007669"/>
    <property type="project" value="InterPro"/>
</dbReference>
<gene>
    <name evidence="10" type="ORF">BO86DRAFT_349216</name>
</gene>
<name>A0A8T8WL71_ASPJA</name>
<evidence type="ECO:0000313" key="11">
    <source>
        <dbReference type="Proteomes" id="UP000249497"/>
    </source>
</evidence>
<dbReference type="GO" id="GO:0008270">
    <property type="term" value="F:zinc ion binding"/>
    <property type="evidence" value="ECO:0007669"/>
    <property type="project" value="InterPro"/>
</dbReference>
<dbReference type="RefSeq" id="XP_025522411.1">
    <property type="nucleotide sequence ID" value="XM_025669345.1"/>
</dbReference>
<keyword evidence="6" id="KW-0804">Transcription</keyword>
<keyword evidence="11" id="KW-1185">Reference proteome</keyword>
<comment type="subcellular location">
    <subcellularLocation>
        <location evidence="1">Nucleus</location>
    </subcellularLocation>
</comment>
<dbReference type="GO" id="GO:0003677">
    <property type="term" value="F:DNA binding"/>
    <property type="evidence" value="ECO:0007669"/>
    <property type="project" value="UniProtKB-KW"/>
</dbReference>
<reference evidence="10 11" key="1">
    <citation type="submission" date="2018-02" db="EMBL/GenBank/DDBJ databases">
        <title>The genomes of Aspergillus section Nigri reveals drivers in fungal speciation.</title>
        <authorList>
            <consortium name="DOE Joint Genome Institute"/>
            <person name="Vesth T.C."/>
            <person name="Nybo J."/>
            <person name="Theobald S."/>
            <person name="Brandl J."/>
            <person name="Frisvad J.C."/>
            <person name="Nielsen K.F."/>
            <person name="Lyhne E.K."/>
            <person name="Kogle M.E."/>
            <person name="Kuo A."/>
            <person name="Riley R."/>
            <person name="Clum A."/>
            <person name="Nolan M."/>
            <person name="Lipzen A."/>
            <person name="Salamov A."/>
            <person name="Henrissat B."/>
            <person name="Wiebenga A."/>
            <person name="De vries R.P."/>
            <person name="Grigoriev I.V."/>
            <person name="Mortensen U.H."/>
            <person name="Andersen M.R."/>
            <person name="Baker S.E."/>
        </authorList>
    </citation>
    <scope>NUCLEOTIDE SEQUENCE [LARGE SCALE GENOMIC DNA]</scope>
    <source>
        <strain evidence="10 11">CBS 114.51</strain>
    </source>
</reference>
<evidence type="ECO:0000259" key="9">
    <source>
        <dbReference type="PROSITE" id="PS50048"/>
    </source>
</evidence>
<sequence length="675" mass="75384">MRDRSSIQRRPSPVSPADPTCRTCKNCRRRKVKCNGHHPQCAACQRKNLECVYPRDERRTAHRVKKANVRALEKQVEVLQERLGSVADGSAAASPLITESVHRQSSQLDNSSLSIETQSPSHRRAQEEPIAIPSPEASIADNGPQVYGATSLLHDQSSDTPLANLQLRQSTVQYLPAETVQDQLIAYAALRRQEELALRSTPSLTVHVDFDGVPADLALHLLELHWNRQHLSYLLTYRPAIMDSLMTNGPFVNKLLLNAIYLQSSLYSDRPSSSFDHHQPPNAKGLVFHERFKQLLPQYIDEPSLPTVIALLTSGACLVPYGRQSAGWALSGMGYQMIIDLGCHLECPATSRASAIEQEMKKRVYWGAFVSDKFQSLFLGRPPAMRETSGNVSREFLDTFEELDEWKPYIDPLEHLPSAVPQAYPGRPTYAISTFQVLLQLCMIAGDVVDAFYSVRSSSQPETTLLKTKDRIATQLHQWQDTLPASLRFEPGLDATRPPHQLTPHALHWTLVILTEQAFLRPGHFPFALPPAAAEESRQRCREAALKIWKLVEAYQQTFTLRRAQYGIAYATYCAVVVMLQHTRNVDDDVHCIRFFWSALLEYQKGCSYGLKRPLKLLRSLMRRLESVANLLEAEDRAADGAAPTGGVRLCSGCGSALATGGGSMGFFDVECSAR</sequence>